<evidence type="ECO:0000256" key="8">
    <source>
        <dbReference type="ARBA" id="ARBA00022532"/>
    </source>
</evidence>
<dbReference type="GO" id="GO:0005886">
    <property type="term" value="C:plasma membrane"/>
    <property type="evidence" value="ECO:0007669"/>
    <property type="project" value="UniProtKB-SubCell"/>
</dbReference>
<evidence type="ECO:0000256" key="9">
    <source>
        <dbReference type="ARBA" id="ARBA00022617"/>
    </source>
</evidence>
<dbReference type="UniPathway" id="UPA00223"/>
<keyword evidence="10 18" id="KW-0812">Transmembrane</keyword>
<keyword evidence="5" id="KW-0813">Transport</keyword>
<keyword evidence="13 18" id="KW-1133">Transmembrane helix</keyword>
<dbReference type="PIRSF" id="PIRSF000169">
    <property type="entry name" value="SDH_D"/>
    <property type="match status" value="1"/>
</dbReference>
<dbReference type="InterPro" id="IPR000701">
    <property type="entry name" value="SuccDH_FuR_B_TM-su"/>
</dbReference>
<dbReference type="GO" id="GO:0046872">
    <property type="term" value="F:metal ion binding"/>
    <property type="evidence" value="ECO:0007669"/>
    <property type="project" value="UniProtKB-KW"/>
</dbReference>
<evidence type="ECO:0000256" key="10">
    <source>
        <dbReference type="ARBA" id="ARBA00022692"/>
    </source>
</evidence>
<comment type="subcellular location">
    <subcellularLocation>
        <location evidence="2">Cell inner membrane</location>
        <topology evidence="2">Multi-pass membrane protein</topology>
    </subcellularLocation>
</comment>
<dbReference type="GO" id="GO:0006099">
    <property type="term" value="P:tricarboxylic acid cycle"/>
    <property type="evidence" value="ECO:0007669"/>
    <property type="project" value="UniProtKB-UniPathway"/>
</dbReference>
<evidence type="ECO:0000256" key="7">
    <source>
        <dbReference type="ARBA" id="ARBA00022519"/>
    </source>
</evidence>
<keyword evidence="11 17" id="KW-0479">Metal-binding</keyword>
<name>A0A6M4GUQ0_9PROT</name>
<sequence length="118" mass="13351">MVSAYKKQSVGASYGLSDWLMQRLTAVVLALYTPFLVACMVMHKPGTFHEWQGMFSSQAVRLATILFLSALIWHAWIGIRDIVMDYLKPASVRMTALFLIGFFLIACFAWSVAILWGR</sequence>
<evidence type="ECO:0000256" key="6">
    <source>
        <dbReference type="ARBA" id="ARBA00022475"/>
    </source>
</evidence>
<dbReference type="Pfam" id="PF01127">
    <property type="entry name" value="Sdh_cyt"/>
    <property type="match status" value="1"/>
</dbReference>
<evidence type="ECO:0000256" key="16">
    <source>
        <dbReference type="PIRSR" id="PIRSR000169-1"/>
    </source>
</evidence>
<feature type="transmembrane region" description="Helical" evidence="18">
    <location>
        <begin position="96"/>
        <end position="116"/>
    </location>
</feature>
<keyword evidence="6" id="KW-1003">Cell membrane</keyword>
<keyword evidence="8" id="KW-0816">Tricarboxylic acid cycle</keyword>
<dbReference type="GO" id="GO:0009055">
    <property type="term" value="F:electron transfer activity"/>
    <property type="evidence" value="ECO:0007669"/>
    <property type="project" value="TreeGrafter"/>
</dbReference>
<evidence type="ECO:0000256" key="17">
    <source>
        <dbReference type="PIRSR" id="PIRSR000169-2"/>
    </source>
</evidence>
<evidence type="ECO:0000256" key="11">
    <source>
        <dbReference type="ARBA" id="ARBA00022723"/>
    </source>
</evidence>
<dbReference type="EMBL" id="CP053069">
    <property type="protein sequence ID" value="QJR10772.1"/>
    <property type="molecule type" value="Genomic_DNA"/>
</dbReference>
<comment type="function">
    <text evidence="1">Membrane-anchoring subunit of succinate dehydrogenase (SDH).</text>
</comment>
<keyword evidence="14 17" id="KW-0408">Iron</keyword>
<dbReference type="InterPro" id="IPR014312">
    <property type="entry name" value="Succ_DH_anchor"/>
</dbReference>
<keyword evidence="20" id="KW-1185">Reference proteome</keyword>
<evidence type="ECO:0000256" key="1">
    <source>
        <dbReference type="ARBA" id="ARBA00004050"/>
    </source>
</evidence>
<keyword evidence="12" id="KW-0249">Electron transport</keyword>
<reference evidence="19 20" key="1">
    <citation type="submission" date="2020-04" db="EMBL/GenBank/DDBJ databases">
        <title>Usitatibacter rugosus gen. nov., sp. nov. and Usitatibacter palustris sp. nov., novel members of Usitatibacteraceae fam. nov. within the order Nitrosomonadales isolated from soil.</title>
        <authorList>
            <person name="Huber K.J."/>
            <person name="Neumann-Schaal M."/>
            <person name="Geppert A."/>
            <person name="Luckner M."/>
            <person name="Wanner G."/>
            <person name="Overmann J."/>
        </authorList>
    </citation>
    <scope>NUCLEOTIDE SEQUENCE [LARGE SCALE GENOMIC DNA]</scope>
    <source>
        <strain evidence="19 20">0125_3</strain>
    </source>
</reference>
<feature type="transmembrane region" description="Helical" evidence="18">
    <location>
        <begin position="20"/>
        <end position="38"/>
    </location>
</feature>
<organism evidence="19 20">
    <name type="scientific">Usitatibacter rugosus</name>
    <dbReference type="NCBI Taxonomy" id="2732067"/>
    <lineage>
        <taxon>Bacteria</taxon>
        <taxon>Pseudomonadati</taxon>
        <taxon>Pseudomonadota</taxon>
        <taxon>Betaproteobacteria</taxon>
        <taxon>Nitrosomonadales</taxon>
        <taxon>Usitatibacteraceae</taxon>
        <taxon>Usitatibacter</taxon>
    </lineage>
</organism>
<keyword evidence="7" id="KW-0997">Cell inner membrane</keyword>
<proteinExistence type="predicted"/>
<evidence type="ECO:0000256" key="4">
    <source>
        <dbReference type="ARBA" id="ARBA00019425"/>
    </source>
</evidence>
<evidence type="ECO:0000256" key="15">
    <source>
        <dbReference type="ARBA" id="ARBA00023136"/>
    </source>
</evidence>
<dbReference type="SUPFAM" id="SSF81343">
    <property type="entry name" value="Fumarate reductase respiratory complex transmembrane subunits"/>
    <property type="match status" value="1"/>
</dbReference>
<keyword evidence="9 17" id="KW-0349">Heme</keyword>
<evidence type="ECO:0000256" key="14">
    <source>
        <dbReference type="ARBA" id="ARBA00023004"/>
    </source>
</evidence>
<evidence type="ECO:0000256" key="5">
    <source>
        <dbReference type="ARBA" id="ARBA00022448"/>
    </source>
</evidence>
<dbReference type="InterPro" id="IPR034804">
    <property type="entry name" value="SQR/QFR_C/D"/>
</dbReference>
<dbReference type="GO" id="GO:0020037">
    <property type="term" value="F:heme binding"/>
    <property type="evidence" value="ECO:0007669"/>
    <property type="project" value="InterPro"/>
</dbReference>
<evidence type="ECO:0000256" key="18">
    <source>
        <dbReference type="SAM" id="Phobius"/>
    </source>
</evidence>
<evidence type="ECO:0000256" key="12">
    <source>
        <dbReference type="ARBA" id="ARBA00022982"/>
    </source>
</evidence>
<feature type="transmembrane region" description="Helical" evidence="18">
    <location>
        <begin position="59"/>
        <end position="76"/>
    </location>
</feature>
<evidence type="ECO:0000256" key="3">
    <source>
        <dbReference type="ARBA" id="ARBA00005163"/>
    </source>
</evidence>
<dbReference type="Gene3D" id="1.20.1300.10">
    <property type="entry name" value="Fumarate reductase/succinate dehydrogenase, transmembrane subunit"/>
    <property type="match status" value="1"/>
</dbReference>
<dbReference type="GO" id="GO:0017004">
    <property type="term" value="P:cytochrome complex assembly"/>
    <property type="evidence" value="ECO:0007669"/>
    <property type="project" value="TreeGrafter"/>
</dbReference>
<evidence type="ECO:0000313" key="19">
    <source>
        <dbReference type="EMBL" id="QJR10772.1"/>
    </source>
</evidence>
<dbReference type="CDD" id="cd03494">
    <property type="entry name" value="SQR_TypeC_SdhD"/>
    <property type="match status" value="1"/>
</dbReference>
<dbReference type="NCBIfam" id="TIGR02968">
    <property type="entry name" value="succ_dehyd_anc"/>
    <property type="match status" value="1"/>
</dbReference>
<evidence type="ECO:0000256" key="13">
    <source>
        <dbReference type="ARBA" id="ARBA00022989"/>
    </source>
</evidence>
<comment type="cofactor">
    <cofactor evidence="17">
        <name>heme</name>
        <dbReference type="ChEBI" id="CHEBI:30413"/>
    </cofactor>
    <text evidence="17">The heme is bound between the two transmembrane subunits.</text>
</comment>
<protein>
    <recommendedName>
        <fullName evidence="4">Succinate dehydrogenase hydrophobic membrane anchor subunit</fullName>
    </recommendedName>
</protein>
<dbReference type="Proteomes" id="UP000501534">
    <property type="component" value="Chromosome"/>
</dbReference>
<dbReference type="PANTHER" id="PTHR38689">
    <property type="entry name" value="SUCCINATE DEHYDROGENASE HYDROPHOBIC MEMBRANE ANCHOR SUBUNIT"/>
    <property type="match status" value="1"/>
</dbReference>
<keyword evidence="15 18" id="KW-0472">Membrane</keyword>
<gene>
    <name evidence="19" type="primary">sdhD</name>
    <name evidence="19" type="ORF">DSM104443_01841</name>
</gene>
<comment type="pathway">
    <text evidence="3">Carbohydrate metabolism; tricarboxylic acid cycle.</text>
</comment>
<dbReference type="KEGG" id="uru:DSM104443_01841"/>
<feature type="binding site" description="axial binding residue" evidence="17">
    <location>
        <position position="74"/>
    </location>
    <ligand>
        <name>heme</name>
        <dbReference type="ChEBI" id="CHEBI:30413"/>
        <note>ligand shared with second transmembrane subunit</note>
    </ligand>
    <ligandPart>
        <name>Fe</name>
        <dbReference type="ChEBI" id="CHEBI:18248"/>
    </ligandPart>
</feature>
<accession>A0A6M4GUQ0</accession>
<dbReference type="PANTHER" id="PTHR38689:SF1">
    <property type="entry name" value="SUCCINATE DEHYDROGENASE HYDROPHOBIC MEMBRANE ANCHOR SUBUNIT"/>
    <property type="match status" value="1"/>
</dbReference>
<evidence type="ECO:0000256" key="2">
    <source>
        <dbReference type="ARBA" id="ARBA00004429"/>
    </source>
</evidence>
<dbReference type="AlphaFoldDB" id="A0A6M4GUQ0"/>
<feature type="binding site" evidence="16">
    <location>
        <position position="86"/>
    </location>
    <ligand>
        <name>a ubiquinone</name>
        <dbReference type="ChEBI" id="CHEBI:16389"/>
    </ligand>
</feature>
<evidence type="ECO:0000313" key="20">
    <source>
        <dbReference type="Proteomes" id="UP000501534"/>
    </source>
</evidence>